<dbReference type="CDD" id="cd00018">
    <property type="entry name" value="AP2"/>
    <property type="match status" value="1"/>
</dbReference>
<feature type="domain" description="AP2/ERF" evidence="8">
    <location>
        <begin position="18"/>
        <end position="76"/>
    </location>
</feature>
<accession>A0AAN8W2N9</accession>
<dbReference type="PROSITE" id="PS51032">
    <property type="entry name" value="AP2_ERF"/>
    <property type="match status" value="1"/>
</dbReference>
<comment type="caution">
    <text evidence="9">The sequence shown here is derived from an EMBL/GenBank/DDBJ whole genome shotgun (WGS) entry which is preliminary data.</text>
</comment>
<reference evidence="9 10" key="1">
    <citation type="submission" date="2023-12" db="EMBL/GenBank/DDBJ databases">
        <title>A high-quality genome assembly for Dillenia turbinata (Dilleniales).</title>
        <authorList>
            <person name="Chanderbali A."/>
        </authorList>
    </citation>
    <scope>NUCLEOTIDE SEQUENCE [LARGE SCALE GENOMIC DNA]</scope>
    <source>
        <strain evidence="9">LSX21</strain>
        <tissue evidence="9">Leaf</tissue>
    </source>
</reference>
<evidence type="ECO:0000256" key="4">
    <source>
        <dbReference type="ARBA" id="ARBA00023159"/>
    </source>
</evidence>
<dbReference type="EMBL" id="JBAMMX010000006">
    <property type="protein sequence ID" value="KAK6937977.1"/>
    <property type="molecule type" value="Genomic_DNA"/>
</dbReference>
<dbReference type="InterPro" id="IPR051032">
    <property type="entry name" value="AP2/ERF_TF_ERF_subfamily"/>
</dbReference>
<comment type="similarity">
    <text evidence="7">Belongs to the AP2/ERF transcription factor family. ERF subfamily.</text>
</comment>
<sequence>MTSSSEQITGVVDNTEKKYKGIRRRKWGKWVSEIRVPGTQDRLWLGSFSTPEAAAIAHDIASFCLRGPENTSLNFPQLVPSTLRTDMSPRSIQRLASDAGMGMDAQLAVTKKKSKTEDESRMRRELIRDGINERDIWEDDHHCWGECGTETQQDDHEFTT</sequence>
<gene>
    <name evidence="9" type="ORF">RJ641_031485</name>
</gene>
<dbReference type="PRINTS" id="PR00367">
    <property type="entry name" value="ETHRSPELEMNT"/>
</dbReference>
<evidence type="ECO:0000256" key="7">
    <source>
        <dbReference type="ARBA" id="ARBA00024343"/>
    </source>
</evidence>
<dbReference type="SMART" id="SM00380">
    <property type="entry name" value="AP2"/>
    <property type="match status" value="1"/>
</dbReference>
<dbReference type="PANTHER" id="PTHR31985:SF45">
    <property type="entry name" value="ETHYLENE-RESPONSIVE TRANSCRIPTION FACTOR ERF020"/>
    <property type="match status" value="1"/>
</dbReference>
<evidence type="ECO:0000256" key="6">
    <source>
        <dbReference type="ARBA" id="ARBA00023242"/>
    </source>
</evidence>
<dbReference type="SUPFAM" id="SSF54171">
    <property type="entry name" value="DNA-binding domain"/>
    <property type="match status" value="1"/>
</dbReference>
<evidence type="ECO:0000256" key="1">
    <source>
        <dbReference type="ARBA" id="ARBA00004123"/>
    </source>
</evidence>
<dbReference type="PANTHER" id="PTHR31985">
    <property type="entry name" value="ETHYLENE-RESPONSIVE TRANSCRIPTION FACTOR ERF042-RELATED"/>
    <property type="match status" value="1"/>
</dbReference>
<dbReference type="InterPro" id="IPR001471">
    <property type="entry name" value="AP2/ERF_dom"/>
</dbReference>
<keyword evidence="5" id="KW-0804">Transcription</keyword>
<keyword evidence="3" id="KW-0238">DNA-binding</keyword>
<evidence type="ECO:0000256" key="5">
    <source>
        <dbReference type="ARBA" id="ARBA00023163"/>
    </source>
</evidence>
<keyword evidence="2" id="KW-0805">Transcription regulation</keyword>
<dbReference type="Gene3D" id="3.30.730.10">
    <property type="entry name" value="AP2/ERF domain"/>
    <property type="match status" value="1"/>
</dbReference>
<comment type="subcellular location">
    <subcellularLocation>
        <location evidence="1">Nucleus</location>
    </subcellularLocation>
</comment>
<name>A0AAN8W2N9_9MAGN</name>
<evidence type="ECO:0000256" key="2">
    <source>
        <dbReference type="ARBA" id="ARBA00023015"/>
    </source>
</evidence>
<keyword evidence="10" id="KW-1185">Reference proteome</keyword>
<dbReference type="AlphaFoldDB" id="A0AAN8W2N9"/>
<evidence type="ECO:0000313" key="10">
    <source>
        <dbReference type="Proteomes" id="UP001370490"/>
    </source>
</evidence>
<dbReference type="GO" id="GO:0003700">
    <property type="term" value="F:DNA-binding transcription factor activity"/>
    <property type="evidence" value="ECO:0007669"/>
    <property type="project" value="InterPro"/>
</dbReference>
<dbReference type="InterPro" id="IPR016177">
    <property type="entry name" value="DNA-bd_dom_sf"/>
</dbReference>
<evidence type="ECO:0000259" key="8">
    <source>
        <dbReference type="PROSITE" id="PS51032"/>
    </source>
</evidence>
<organism evidence="9 10">
    <name type="scientific">Dillenia turbinata</name>
    <dbReference type="NCBI Taxonomy" id="194707"/>
    <lineage>
        <taxon>Eukaryota</taxon>
        <taxon>Viridiplantae</taxon>
        <taxon>Streptophyta</taxon>
        <taxon>Embryophyta</taxon>
        <taxon>Tracheophyta</taxon>
        <taxon>Spermatophyta</taxon>
        <taxon>Magnoliopsida</taxon>
        <taxon>eudicotyledons</taxon>
        <taxon>Gunneridae</taxon>
        <taxon>Pentapetalae</taxon>
        <taxon>Dilleniales</taxon>
        <taxon>Dilleniaceae</taxon>
        <taxon>Dillenia</taxon>
    </lineage>
</organism>
<dbReference type="GO" id="GO:0005634">
    <property type="term" value="C:nucleus"/>
    <property type="evidence" value="ECO:0007669"/>
    <property type="project" value="UniProtKB-SubCell"/>
</dbReference>
<keyword evidence="6" id="KW-0539">Nucleus</keyword>
<proteinExistence type="inferred from homology"/>
<keyword evidence="4" id="KW-0010">Activator</keyword>
<dbReference type="InterPro" id="IPR036955">
    <property type="entry name" value="AP2/ERF_dom_sf"/>
</dbReference>
<protein>
    <submittedName>
        <fullName evidence="9">AP2/ERF domain</fullName>
    </submittedName>
</protein>
<evidence type="ECO:0000256" key="3">
    <source>
        <dbReference type="ARBA" id="ARBA00023125"/>
    </source>
</evidence>
<evidence type="ECO:0000313" key="9">
    <source>
        <dbReference type="EMBL" id="KAK6937977.1"/>
    </source>
</evidence>
<dbReference type="GO" id="GO:0003677">
    <property type="term" value="F:DNA binding"/>
    <property type="evidence" value="ECO:0007669"/>
    <property type="project" value="UniProtKB-KW"/>
</dbReference>
<dbReference type="Pfam" id="PF00847">
    <property type="entry name" value="AP2"/>
    <property type="match status" value="1"/>
</dbReference>
<dbReference type="Proteomes" id="UP001370490">
    <property type="component" value="Unassembled WGS sequence"/>
</dbReference>